<comment type="subcellular location">
    <subcellularLocation>
        <location evidence="2">Cell membrane</location>
        <topology evidence="2">Multi-pass membrane protein</topology>
    </subcellularLocation>
</comment>
<dbReference type="Proteomes" id="UP000476064">
    <property type="component" value="Chromosome"/>
</dbReference>
<keyword evidence="7" id="KW-0547">Nucleotide-binding</keyword>
<comment type="catalytic activity">
    <reaction evidence="1">
        <text>ATP + protein L-histidine = ADP + protein N-phospho-L-histidine.</text>
        <dbReference type="EC" id="2.7.13.3"/>
    </reaction>
</comment>
<evidence type="ECO:0000256" key="2">
    <source>
        <dbReference type="ARBA" id="ARBA00004651"/>
    </source>
</evidence>
<dbReference type="Pfam" id="PF06580">
    <property type="entry name" value="His_kinase"/>
    <property type="match status" value="1"/>
</dbReference>
<dbReference type="InterPro" id="IPR036890">
    <property type="entry name" value="HATPase_C_sf"/>
</dbReference>
<evidence type="ECO:0000313" key="16">
    <source>
        <dbReference type="Proteomes" id="UP000476064"/>
    </source>
</evidence>
<proteinExistence type="predicted"/>
<evidence type="ECO:0000256" key="9">
    <source>
        <dbReference type="ARBA" id="ARBA00022840"/>
    </source>
</evidence>
<dbReference type="Gene3D" id="6.10.340.10">
    <property type="match status" value="1"/>
</dbReference>
<dbReference type="EC" id="2.7.13.3" evidence="3"/>
<dbReference type="InterPro" id="IPR005467">
    <property type="entry name" value="His_kinase_dom"/>
</dbReference>
<evidence type="ECO:0000256" key="7">
    <source>
        <dbReference type="ARBA" id="ARBA00022741"/>
    </source>
</evidence>
<evidence type="ECO:0000256" key="6">
    <source>
        <dbReference type="ARBA" id="ARBA00022679"/>
    </source>
</evidence>
<evidence type="ECO:0000256" key="4">
    <source>
        <dbReference type="ARBA" id="ARBA00022475"/>
    </source>
</evidence>
<keyword evidence="5" id="KW-0597">Phosphoprotein</keyword>
<dbReference type="CDD" id="cd06225">
    <property type="entry name" value="HAMP"/>
    <property type="match status" value="1"/>
</dbReference>
<dbReference type="KEGG" id="plyc:GXP70_22530"/>
<keyword evidence="12" id="KW-1133">Transmembrane helix</keyword>
<accession>A0A6C0G0U2</accession>
<protein>
    <recommendedName>
        <fullName evidence="3">histidine kinase</fullName>
        <ecNumber evidence="3">2.7.13.3</ecNumber>
    </recommendedName>
</protein>
<dbReference type="GO" id="GO:0005524">
    <property type="term" value="F:ATP binding"/>
    <property type="evidence" value="ECO:0007669"/>
    <property type="project" value="UniProtKB-KW"/>
</dbReference>
<dbReference type="EMBL" id="CP048209">
    <property type="protein sequence ID" value="QHT62487.1"/>
    <property type="molecule type" value="Genomic_DNA"/>
</dbReference>
<evidence type="ECO:0000259" key="13">
    <source>
        <dbReference type="PROSITE" id="PS50109"/>
    </source>
</evidence>
<evidence type="ECO:0000313" key="15">
    <source>
        <dbReference type="EMBL" id="QHT62487.1"/>
    </source>
</evidence>
<keyword evidence="12" id="KW-0812">Transmembrane</keyword>
<dbReference type="PANTHER" id="PTHR34220">
    <property type="entry name" value="SENSOR HISTIDINE KINASE YPDA"/>
    <property type="match status" value="1"/>
</dbReference>
<dbReference type="GO" id="GO:0000155">
    <property type="term" value="F:phosphorelay sensor kinase activity"/>
    <property type="evidence" value="ECO:0007669"/>
    <property type="project" value="InterPro"/>
</dbReference>
<evidence type="ECO:0000256" key="3">
    <source>
        <dbReference type="ARBA" id="ARBA00012438"/>
    </source>
</evidence>
<reference evidence="15 16" key="1">
    <citation type="submission" date="2020-01" db="EMBL/GenBank/DDBJ databases">
        <title>Paenibacillus sp. nov., isolated from tomato rhizosphere.</title>
        <authorList>
            <person name="Weon H.-Y."/>
            <person name="Lee S.A."/>
        </authorList>
    </citation>
    <scope>NUCLEOTIDE SEQUENCE [LARGE SCALE GENOMIC DNA]</scope>
    <source>
        <strain evidence="15 16">12200R-189</strain>
    </source>
</reference>
<dbReference type="PROSITE" id="PS50109">
    <property type="entry name" value="HIS_KIN"/>
    <property type="match status" value="1"/>
</dbReference>
<feature type="transmembrane region" description="Helical" evidence="12">
    <location>
        <begin position="16"/>
        <end position="38"/>
    </location>
</feature>
<keyword evidence="8 15" id="KW-0418">Kinase</keyword>
<feature type="domain" description="HAMP" evidence="14">
    <location>
        <begin position="327"/>
        <end position="379"/>
    </location>
</feature>
<evidence type="ECO:0000256" key="11">
    <source>
        <dbReference type="ARBA" id="ARBA00023136"/>
    </source>
</evidence>
<keyword evidence="11 12" id="KW-0472">Membrane</keyword>
<dbReference type="SMART" id="SM00304">
    <property type="entry name" value="HAMP"/>
    <property type="match status" value="1"/>
</dbReference>
<keyword evidence="16" id="KW-1185">Reference proteome</keyword>
<dbReference type="InterPro" id="IPR010559">
    <property type="entry name" value="Sig_transdc_His_kin_internal"/>
</dbReference>
<evidence type="ECO:0000259" key="14">
    <source>
        <dbReference type="PROSITE" id="PS50885"/>
    </source>
</evidence>
<dbReference type="InterPro" id="IPR003594">
    <property type="entry name" value="HATPase_dom"/>
</dbReference>
<dbReference type="InterPro" id="IPR050640">
    <property type="entry name" value="Bact_2-comp_sensor_kinase"/>
</dbReference>
<dbReference type="Pfam" id="PF02518">
    <property type="entry name" value="HATPase_c"/>
    <property type="match status" value="1"/>
</dbReference>
<gene>
    <name evidence="15" type="ORF">GXP70_22530</name>
</gene>
<keyword evidence="4" id="KW-1003">Cell membrane</keyword>
<dbReference type="PROSITE" id="PS50885">
    <property type="entry name" value="HAMP"/>
    <property type="match status" value="1"/>
</dbReference>
<evidence type="ECO:0000256" key="10">
    <source>
        <dbReference type="ARBA" id="ARBA00023012"/>
    </source>
</evidence>
<dbReference type="RefSeq" id="WP_162358920.1">
    <property type="nucleotide sequence ID" value="NZ_CP048209.1"/>
</dbReference>
<evidence type="ECO:0000256" key="8">
    <source>
        <dbReference type="ARBA" id="ARBA00022777"/>
    </source>
</evidence>
<dbReference type="InterPro" id="IPR003660">
    <property type="entry name" value="HAMP_dom"/>
</dbReference>
<dbReference type="Gene3D" id="3.30.565.10">
    <property type="entry name" value="Histidine kinase-like ATPase, C-terminal domain"/>
    <property type="match status" value="1"/>
</dbReference>
<keyword evidence="9" id="KW-0067">ATP-binding</keyword>
<name>A0A6C0G0U2_9BACL</name>
<evidence type="ECO:0000256" key="1">
    <source>
        <dbReference type="ARBA" id="ARBA00000085"/>
    </source>
</evidence>
<dbReference type="Pfam" id="PF00672">
    <property type="entry name" value="HAMP"/>
    <property type="match status" value="1"/>
</dbReference>
<keyword evidence="10" id="KW-0902">Two-component regulatory system</keyword>
<dbReference type="SMART" id="SM00387">
    <property type="entry name" value="HATPase_c"/>
    <property type="match status" value="1"/>
</dbReference>
<dbReference type="GO" id="GO:0005886">
    <property type="term" value="C:plasma membrane"/>
    <property type="evidence" value="ECO:0007669"/>
    <property type="project" value="UniProtKB-SubCell"/>
</dbReference>
<sequence>MRAHSERFLPFGYKLMISYLVLVLASVITVGYFAYALALDAIRAQTETNLQGTMSQVNDNIVYKIGEVKGITDVIFRDETLQKLLRSYERGFYSYESLQNYMIPSFANAMRLSHGPAQLRIYFNNPNMFEVYGLQQFDADPLAGGIPSNRFDIQQLNRLEGEAWYQGLPWQGENTIPSSVYAGKESLWRQVDNDRRFGNMSLLRRLVDFDKLRQIGFTRTIVNLDQLLDAVNAAKFGKSSRLYVFGDNGLLLKRSGGPAMVESELEGAFGDDYLVIRQTIPETGWRLVALIPNERLELGIRKLRSMTVLVCIGSALTLLMLGWGVARYFSKRVNKIIVSLNAVRRGNFLKRIEFGSRDEFALIADAFNRMGRDVDELIREVYVTNLQKKEAELESLQAQINPHFLYNTLSSISRLAKFGEIDKLHEMVMGLSKFYRLTLNEGKNIIPVTKELEQAMTYVEIQQIKYRDRLRVYTEISPDVYGYETIKIILQPFIENILEHAMCSHSINVRLCARLEGDRLIFRIIDDGAGMTPAVAAGLFHASSEGRSGYGIYNVDERIKLQYGATYGVSIYSRPGIGTDVSIAIPAVRCD</sequence>
<dbReference type="SUPFAM" id="SSF55874">
    <property type="entry name" value="ATPase domain of HSP90 chaperone/DNA topoisomerase II/histidine kinase"/>
    <property type="match status" value="1"/>
</dbReference>
<feature type="domain" description="Histidine kinase" evidence="13">
    <location>
        <begin position="486"/>
        <end position="589"/>
    </location>
</feature>
<organism evidence="15 16">
    <name type="scientific">Paenibacillus lycopersici</name>
    <dbReference type="NCBI Taxonomy" id="2704462"/>
    <lineage>
        <taxon>Bacteria</taxon>
        <taxon>Bacillati</taxon>
        <taxon>Bacillota</taxon>
        <taxon>Bacilli</taxon>
        <taxon>Bacillales</taxon>
        <taxon>Paenibacillaceae</taxon>
        <taxon>Paenibacillus</taxon>
    </lineage>
</organism>
<dbReference type="PANTHER" id="PTHR34220:SF7">
    <property type="entry name" value="SENSOR HISTIDINE KINASE YPDA"/>
    <property type="match status" value="1"/>
</dbReference>
<dbReference type="AlphaFoldDB" id="A0A6C0G0U2"/>
<evidence type="ECO:0000256" key="12">
    <source>
        <dbReference type="SAM" id="Phobius"/>
    </source>
</evidence>
<evidence type="ECO:0000256" key="5">
    <source>
        <dbReference type="ARBA" id="ARBA00022553"/>
    </source>
</evidence>
<keyword evidence="6" id="KW-0808">Transferase</keyword>
<feature type="transmembrane region" description="Helical" evidence="12">
    <location>
        <begin position="305"/>
        <end position="326"/>
    </location>
</feature>